<dbReference type="InParanoid" id="A0A2T2ZY78"/>
<feature type="compositionally biased region" description="Pro residues" evidence="1">
    <location>
        <begin position="29"/>
        <end position="38"/>
    </location>
</feature>
<evidence type="ECO:0000256" key="1">
    <source>
        <dbReference type="SAM" id="MobiDB-lite"/>
    </source>
</evidence>
<protein>
    <submittedName>
        <fullName evidence="2">Uncharacterized protein</fullName>
    </submittedName>
</protein>
<dbReference type="OrthoDB" id="5409271at2759"/>
<proteinExistence type="predicted"/>
<evidence type="ECO:0000313" key="2">
    <source>
        <dbReference type="EMBL" id="PSR79434.1"/>
    </source>
</evidence>
<evidence type="ECO:0000313" key="3">
    <source>
        <dbReference type="Proteomes" id="UP000241462"/>
    </source>
</evidence>
<sequence>MASSSPPRELRPAPMDPLTPAPKHSSTCSPPPTPPPAYFPRHFPPGTTTHVAASSVHNGQAHFITPYQPAMDAVEAGLAAAWNNDGDYSDDDNWHSPLVLDISTAVKVSGDGNILCMSARPANTAQLIAEAVTQAIRQSSSEEHGGFPMIDEQGRPRPVKINIDASLAVNGKGNVVAGEAGVVERLFKKQHGSAVTKMRSNHKRVRSASV</sequence>
<name>A0A2T2ZY78_9PEZI</name>
<dbReference type="AlphaFoldDB" id="A0A2T2ZY78"/>
<feature type="region of interest" description="Disordered" evidence="1">
    <location>
        <begin position="1"/>
        <end position="38"/>
    </location>
</feature>
<organism evidence="2 3">
    <name type="scientific">Coniella lustricola</name>
    <dbReference type="NCBI Taxonomy" id="2025994"/>
    <lineage>
        <taxon>Eukaryota</taxon>
        <taxon>Fungi</taxon>
        <taxon>Dikarya</taxon>
        <taxon>Ascomycota</taxon>
        <taxon>Pezizomycotina</taxon>
        <taxon>Sordariomycetes</taxon>
        <taxon>Sordariomycetidae</taxon>
        <taxon>Diaporthales</taxon>
        <taxon>Schizoparmaceae</taxon>
        <taxon>Coniella</taxon>
    </lineage>
</organism>
<dbReference type="Proteomes" id="UP000241462">
    <property type="component" value="Unassembled WGS sequence"/>
</dbReference>
<gene>
    <name evidence="2" type="ORF">BD289DRAFT_442394</name>
</gene>
<dbReference type="EMBL" id="KZ678566">
    <property type="protein sequence ID" value="PSR79434.1"/>
    <property type="molecule type" value="Genomic_DNA"/>
</dbReference>
<accession>A0A2T2ZY78</accession>
<keyword evidence="3" id="KW-1185">Reference proteome</keyword>
<reference evidence="2 3" key="1">
    <citation type="journal article" date="2018" name="Mycol. Prog.">
        <title>Coniella lustricola, a new species from submerged detritus.</title>
        <authorList>
            <person name="Raudabaugh D.B."/>
            <person name="Iturriaga T."/>
            <person name="Carver A."/>
            <person name="Mondo S."/>
            <person name="Pangilinan J."/>
            <person name="Lipzen A."/>
            <person name="He G."/>
            <person name="Amirebrahimi M."/>
            <person name="Grigoriev I.V."/>
            <person name="Miller A.N."/>
        </authorList>
    </citation>
    <scope>NUCLEOTIDE SEQUENCE [LARGE SCALE GENOMIC DNA]</scope>
    <source>
        <strain evidence="2 3">B22-T-1</strain>
    </source>
</reference>